<dbReference type="SUPFAM" id="SSF109604">
    <property type="entry name" value="HD-domain/PDEase-like"/>
    <property type="match status" value="1"/>
</dbReference>
<feature type="domain" description="HD-GYP" evidence="3">
    <location>
        <begin position="265"/>
        <end position="450"/>
    </location>
</feature>
<evidence type="ECO:0000259" key="2">
    <source>
        <dbReference type="PROSITE" id="PS50110"/>
    </source>
</evidence>
<dbReference type="Proteomes" id="UP000269883">
    <property type="component" value="Chromosome"/>
</dbReference>
<keyword evidence="5" id="KW-1185">Reference proteome</keyword>
<dbReference type="GO" id="GO:0016787">
    <property type="term" value="F:hydrolase activity"/>
    <property type="evidence" value="ECO:0007669"/>
    <property type="project" value="UniProtKB-KW"/>
</dbReference>
<protein>
    <submittedName>
        <fullName evidence="4">Response regulator receiver modulated metal dependent phosphohydrolase</fullName>
    </submittedName>
</protein>
<evidence type="ECO:0000256" key="1">
    <source>
        <dbReference type="PROSITE-ProRule" id="PRU00169"/>
    </source>
</evidence>
<dbReference type="InterPro" id="IPR011006">
    <property type="entry name" value="CheY-like_superfamily"/>
</dbReference>
<dbReference type="InterPro" id="IPR003607">
    <property type="entry name" value="HD/PDEase_dom"/>
</dbReference>
<dbReference type="Gene3D" id="1.10.3210.10">
    <property type="entry name" value="Hypothetical protein af1432"/>
    <property type="match status" value="1"/>
</dbReference>
<dbReference type="CDD" id="cd00077">
    <property type="entry name" value="HDc"/>
    <property type="match status" value="1"/>
</dbReference>
<keyword evidence="4" id="KW-0378">Hydrolase</keyword>
<dbReference type="PROSITE" id="PS50110">
    <property type="entry name" value="RESPONSE_REGULATORY"/>
    <property type="match status" value="2"/>
</dbReference>
<dbReference type="PANTHER" id="PTHR45228">
    <property type="entry name" value="CYCLIC DI-GMP PHOSPHODIESTERASE TM_0186-RELATED"/>
    <property type="match status" value="1"/>
</dbReference>
<evidence type="ECO:0000313" key="4">
    <source>
        <dbReference type="EMBL" id="BBD09418.1"/>
    </source>
</evidence>
<dbReference type="SUPFAM" id="SSF52172">
    <property type="entry name" value="CheY-like"/>
    <property type="match status" value="2"/>
</dbReference>
<dbReference type="KEGG" id="dfl:DFE_2692"/>
<sequence length="450" mass="50395">MSKPRILIVDDSVTIRKALLKQLKNLDAEVTQAVDGVKGLEAANAGEFDLIISDVDMPNMNGFDMCQKIKSDPKTGTMPVLILSSRDRDEDIERGFRVGADGYLTKSGGPGQFLNNVRDFLDKMDIIRDRRMLVVDDSPLIRKKVCGSLKKVGYKVMEAENGRQALDILNSDTKIDLIISDIDMPVMDGLQFAKELQSQPHLKMLPLLIMSSQDDRAMIRRMYQLGASAYMVKPFSMEQLQHSVEKLLSDHFQNLLLEKERLRHEHSMMLSSITSLIQALEARDVYTRGHSEAVAEIAVGMGSVMGFAPDELESLEIAARLHDLGKIGIPDSVLLKPGKLTVKEYEVIKTHPTIGAEILKPIPSMEQLIPAVLSHHERMDGKGYPYGIKGDKIPLWARIIAVGDIYHALTSNRPYRDPMPEERVLQIIDDARVGHLCPNCVDVFLKFIEQ</sequence>
<dbReference type="Pfam" id="PF00072">
    <property type="entry name" value="Response_reg"/>
    <property type="match status" value="2"/>
</dbReference>
<feature type="domain" description="Response regulatory" evidence="2">
    <location>
        <begin position="5"/>
        <end position="121"/>
    </location>
</feature>
<dbReference type="InterPro" id="IPR037522">
    <property type="entry name" value="HD_GYP_dom"/>
</dbReference>
<name>A0A2Z6B1U0_9BACT</name>
<proteinExistence type="predicted"/>
<dbReference type="InterPro" id="IPR052020">
    <property type="entry name" value="Cyclic_di-GMP/3'3'-cGAMP_PDE"/>
</dbReference>
<dbReference type="EMBL" id="AP017378">
    <property type="protein sequence ID" value="BBD09418.1"/>
    <property type="molecule type" value="Genomic_DNA"/>
</dbReference>
<feature type="domain" description="Response regulatory" evidence="2">
    <location>
        <begin position="131"/>
        <end position="248"/>
    </location>
</feature>
<dbReference type="InterPro" id="IPR001789">
    <property type="entry name" value="Sig_transdc_resp-reg_receiver"/>
</dbReference>
<dbReference type="Gene3D" id="3.40.50.2300">
    <property type="match status" value="2"/>
</dbReference>
<feature type="modified residue" description="4-aspartylphosphate" evidence="1">
    <location>
        <position position="54"/>
    </location>
</feature>
<feature type="modified residue" description="4-aspartylphosphate" evidence="1">
    <location>
        <position position="181"/>
    </location>
</feature>
<dbReference type="SMART" id="SM00448">
    <property type="entry name" value="REC"/>
    <property type="match status" value="2"/>
</dbReference>
<dbReference type="AlphaFoldDB" id="A0A2Z6B1U0"/>
<accession>A0A2Z6B1U0</accession>
<reference evidence="4 5" key="1">
    <citation type="journal article" date="2018" name="Sci. Adv.">
        <title>Multi-heme cytochromes provide a pathway for survival in energy-limited environments.</title>
        <authorList>
            <person name="Deng X."/>
            <person name="Dohmae N."/>
            <person name="Nealson K.H."/>
            <person name="Hashimoto K."/>
            <person name="Okamoto A."/>
        </authorList>
    </citation>
    <scope>NUCLEOTIDE SEQUENCE [LARGE SCALE GENOMIC DNA]</scope>
    <source>
        <strain evidence="4 5">IS5</strain>
    </source>
</reference>
<dbReference type="PROSITE" id="PS51832">
    <property type="entry name" value="HD_GYP"/>
    <property type="match status" value="1"/>
</dbReference>
<dbReference type="SMART" id="SM00471">
    <property type="entry name" value="HDc"/>
    <property type="match status" value="1"/>
</dbReference>
<dbReference type="Pfam" id="PF13487">
    <property type="entry name" value="HD_5"/>
    <property type="match status" value="1"/>
</dbReference>
<dbReference type="RefSeq" id="WP_126380358.1">
    <property type="nucleotide sequence ID" value="NZ_AP017378.1"/>
</dbReference>
<evidence type="ECO:0000259" key="3">
    <source>
        <dbReference type="PROSITE" id="PS51832"/>
    </source>
</evidence>
<dbReference type="OrthoDB" id="9769359at2"/>
<dbReference type="GO" id="GO:0000160">
    <property type="term" value="P:phosphorelay signal transduction system"/>
    <property type="evidence" value="ECO:0007669"/>
    <property type="project" value="InterPro"/>
</dbReference>
<gene>
    <name evidence="4" type="ORF">DFE_2692</name>
</gene>
<keyword evidence="1" id="KW-0597">Phosphoprotein</keyword>
<evidence type="ECO:0000313" key="5">
    <source>
        <dbReference type="Proteomes" id="UP000269883"/>
    </source>
</evidence>
<dbReference type="CDD" id="cd17574">
    <property type="entry name" value="REC_OmpR"/>
    <property type="match status" value="1"/>
</dbReference>
<organism evidence="4 5">
    <name type="scientific">Desulfovibrio ferrophilus</name>
    <dbReference type="NCBI Taxonomy" id="241368"/>
    <lineage>
        <taxon>Bacteria</taxon>
        <taxon>Pseudomonadati</taxon>
        <taxon>Thermodesulfobacteriota</taxon>
        <taxon>Desulfovibrionia</taxon>
        <taxon>Desulfovibrionales</taxon>
        <taxon>Desulfovibrionaceae</taxon>
        <taxon>Desulfovibrio</taxon>
    </lineage>
</organism>